<evidence type="ECO:0000256" key="1">
    <source>
        <dbReference type="SAM" id="MobiDB-lite"/>
    </source>
</evidence>
<evidence type="ECO:0000313" key="3">
    <source>
        <dbReference type="EMBL" id="KUN86861.1"/>
    </source>
</evidence>
<organism evidence="3 4">
    <name type="scientific">Streptomyces griseoruber</name>
    <dbReference type="NCBI Taxonomy" id="1943"/>
    <lineage>
        <taxon>Bacteria</taxon>
        <taxon>Bacillati</taxon>
        <taxon>Actinomycetota</taxon>
        <taxon>Actinomycetes</taxon>
        <taxon>Kitasatosporales</taxon>
        <taxon>Streptomycetaceae</taxon>
        <taxon>Streptomyces</taxon>
    </lineage>
</organism>
<reference evidence="3 4" key="1">
    <citation type="submission" date="2015-10" db="EMBL/GenBank/DDBJ databases">
        <title>Draft genome sequence of Streptomyces griseoruber DSM 40281, type strain for the species Streptomyces griseoruber.</title>
        <authorList>
            <person name="Ruckert C."/>
            <person name="Winkler A."/>
            <person name="Kalinowski J."/>
            <person name="Kampfer P."/>
            <person name="Glaeser S."/>
        </authorList>
    </citation>
    <scope>NUCLEOTIDE SEQUENCE [LARGE SCALE GENOMIC DNA]</scope>
    <source>
        <strain evidence="3 4">DSM 40281</strain>
    </source>
</reference>
<evidence type="ECO:0000259" key="2">
    <source>
        <dbReference type="Pfam" id="PF01936"/>
    </source>
</evidence>
<dbReference type="GO" id="GO:0004540">
    <property type="term" value="F:RNA nuclease activity"/>
    <property type="evidence" value="ECO:0007669"/>
    <property type="project" value="InterPro"/>
</dbReference>
<feature type="domain" description="NYN" evidence="2">
    <location>
        <begin position="32"/>
        <end position="166"/>
    </location>
</feature>
<dbReference type="Gene3D" id="3.40.50.1010">
    <property type="entry name" value="5'-nuclease"/>
    <property type="match status" value="1"/>
</dbReference>
<dbReference type="OrthoDB" id="9800236at2"/>
<name>A0A124I4H0_9ACTN</name>
<feature type="region of interest" description="Disordered" evidence="1">
    <location>
        <begin position="209"/>
        <end position="251"/>
    </location>
</feature>
<keyword evidence="4" id="KW-1185">Reference proteome</keyword>
<sequence length="406" mass="44168">MDRCIVLVDAGYLLGAAASLLAGEPSRSRITVDHSALVQGLREQAESDTERPLLRIYWFDGAPDRVPQPEHRRLRVMPRVTVRLGALTRSDGRWAQKGVDAAMHAELTELARNRACSDVVLVTGDGDLLPGMMAAKEHGVAVHLWAVQAADGDYNQSEDLVAEADERRVLDRTWITKAVRAKELGGVCAPQPVPRPEIAAILSAPLPDTGLAPAAERPAEEPEHAGADAADRSGVQERVPATKGVPTPKDLAALRAPGSHPAPHPATATLRWSSDKGWVDRPGVVAEPAEASSMPTLAQLTTAEQRWADREEDITTVGGDPFEVGQVFARRWMGRLGDQGHLQKLSGMYPRIPHRIDGELLRYAARFGLLAHKDDQIDEHDRYAIRAGFWREVDVRTAAEHAPAGE</sequence>
<dbReference type="STRING" id="1943.AQJ64_06075"/>
<comment type="caution">
    <text evidence="3">The sequence shown here is derived from an EMBL/GenBank/DDBJ whole genome shotgun (WGS) entry which is preliminary data.</text>
</comment>
<dbReference type="AlphaFoldDB" id="A0A124I4H0"/>
<evidence type="ECO:0000313" key="4">
    <source>
        <dbReference type="Proteomes" id="UP000052982"/>
    </source>
</evidence>
<protein>
    <submittedName>
        <fullName evidence="3">NYN domain containing protein</fullName>
    </submittedName>
</protein>
<proteinExistence type="predicted"/>
<accession>A0A124I4H0</accession>
<dbReference type="RefSeq" id="WP_059202460.1">
    <property type="nucleotide sequence ID" value="NZ_JBIRRP010000002.1"/>
</dbReference>
<dbReference type="Proteomes" id="UP000052982">
    <property type="component" value="Unassembled WGS sequence"/>
</dbReference>
<dbReference type="InterPro" id="IPR021139">
    <property type="entry name" value="NYN"/>
</dbReference>
<dbReference type="Pfam" id="PF01936">
    <property type="entry name" value="NYN"/>
    <property type="match status" value="1"/>
</dbReference>
<gene>
    <name evidence="3" type="ORF">AQJ64_06075</name>
</gene>
<feature type="compositionally biased region" description="Basic and acidic residues" evidence="1">
    <location>
        <begin position="217"/>
        <end position="235"/>
    </location>
</feature>
<dbReference type="EMBL" id="LMWW01000008">
    <property type="protein sequence ID" value="KUN86861.1"/>
    <property type="molecule type" value="Genomic_DNA"/>
</dbReference>